<dbReference type="KEGG" id="tta:Theth_0586"/>
<organism evidence="2 3">
    <name type="scientific">Pseudothermotoga thermarum DSM 5069</name>
    <dbReference type="NCBI Taxonomy" id="688269"/>
    <lineage>
        <taxon>Bacteria</taxon>
        <taxon>Thermotogati</taxon>
        <taxon>Thermotogota</taxon>
        <taxon>Thermotogae</taxon>
        <taxon>Thermotogales</taxon>
        <taxon>Thermotogaceae</taxon>
        <taxon>Pseudothermotoga</taxon>
    </lineage>
</organism>
<dbReference type="Proteomes" id="UP000006804">
    <property type="component" value="Chromosome"/>
</dbReference>
<dbReference type="AlphaFoldDB" id="F7YX28"/>
<proteinExistence type="predicted"/>
<dbReference type="STRING" id="688269.Theth_0586"/>
<protein>
    <submittedName>
        <fullName evidence="2">Lytic transglycosylase catalytic</fullName>
    </submittedName>
</protein>
<name>F7YX28_9THEM</name>
<dbReference type="InterPro" id="IPR008258">
    <property type="entry name" value="Transglycosylase_SLT_dom_1"/>
</dbReference>
<reference evidence="2 3" key="1">
    <citation type="submission" date="2010-11" db="EMBL/GenBank/DDBJ databases">
        <title>The complete genome of Thermotoga thermarum DSM 5069.</title>
        <authorList>
            <consortium name="US DOE Joint Genome Institute (JGI-PGF)"/>
            <person name="Lucas S."/>
            <person name="Copeland A."/>
            <person name="Lapidus A."/>
            <person name="Bruce D."/>
            <person name="Goodwin L."/>
            <person name="Pitluck S."/>
            <person name="Kyrpides N."/>
            <person name="Mavromatis K."/>
            <person name="Ivanova N."/>
            <person name="Zeytun A."/>
            <person name="Brettin T."/>
            <person name="Detter J.C."/>
            <person name="Tapia R."/>
            <person name="Han C."/>
            <person name="Land M."/>
            <person name="Hauser L."/>
            <person name="Markowitz V."/>
            <person name="Cheng J.-F."/>
            <person name="Hugenholtz P."/>
            <person name="Woyke T."/>
            <person name="Wu D."/>
            <person name="Spring S."/>
            <person name="Schroeder M."/>
            <person name="Brambilla E."/>
            <person name="Klenk H.-P."/>
            <person name="Eisen J.A."/>
        </authorList>
    </citation>
    <scope>NUCLEOTIDE SEQUENCE [LARGE SCALE GENOMIC DNA]</scope>
    <source>
        <strain evidence="2 3">DSM 5069</strain>
    </source>
</reference>
<evidence type="ECO:0000259" key="1">
    <source>
        <dbReference type="Pfam" id="PF01464"/>
    </source>
</evidence>
<gene>
    <name evidence="2" type="ORF">Theth_0586</name>
</gene>
<dbReference type="EMBL" id="CP002351">
    <property type="protein sequence ID" value="AEH50674.1"/>
    <property type="molecule type" value="Genomic_DNA"/>
</dbReference>
<dbReference type="PANTHER" id="PTHR37423:SF2">
    <property type="entry name" value="MEMBRANE-BOUND LYTIC MUREIN TRANSGLYCOSYLASE C"/>
    <property type="match status" value="1"/>
</dbReference>
<keyword evidence="3" id="KW-1185">Reference proteome</keyword>
<dbReference type="InterPro" id="IPR023346">
    <property type="entry name" value="Lysozyme-like_dom_sf"/>
</dbReference>
<sequence precursor="true">MNKFNFLFIVFLTMLLCSIALSQVVPQWFQNLVQEARGKFGLVTDPKFVEELYTAILNVSEKHGLDPLLIVSLILVESEFRFVVGSSGELGLVQIKPETAAFVARIYGLQEPSEGWRSLLWDYNLNIEYGALYLKYLLNRTNGNLFKALELYNGGSRKSEYANKIIKAYEEMMTYHQDLGSGR</sequence>
<dbReference type="Pfam" id="PF01464">
    <property type="entry name" value="SLT"/>
    <property type="match status" value="1"/>
</dbReference>
<dbReference type="RefSeq" id="WP_013931897.1">
    <property type="nucleotide sequence ID" value="NC_015707.1"/>
</dbReference>
<dbReference type="PANTHER" id="PTHR37423">
    <property type="entry name" value="SOLUBLE LYTIC MUREIN TRANSGLYCOSYLASE-RELATED"/>
    <property type="match status" value="1"/>
</dbReference>
<dbReference type="eggNOG" id="COG0741">
    <property type="taxonomic scope" value="Bacteria"/>
</dbReference>
<feature type="domain" description="Transglycosylase SLT" evidence="1">
    <location>
        <begin position="58"/>
        <end position="164"/>
    </location>
</feature>
<evidence type="ECO:0000313" key="3">
    <source>
        <dbReference type="Proteomes" id="UP000006804"/>
    </source>
</evidence>
<dbReference type="HOGENOM" id="CLU_101726_0_0_0"/>
<evidence type="ECO:0000313" key="2">
    <source>
        <dbReference type="EMBL" id="AEH50674.1"/>
    </source>
</evidence>
<dbReference type="Gene3D" id="1.10.530.10">
    <property type="match status" value="1"/>
</dbReference>
<dbReference type="SUPFAM" id="SSF53955">
    <property type="entry name" value="Lysozyme-like"/>
    <property type="match status" value="1"/>
</dbReference>
<accession>F7YX28</accession>
<dbReference type="PATRIC" id="fig|688269.3.peg.608"/>